<evidence type="ECO:0000259" key="5">
    <source>
        <dbReference type="PROSITE" id="PS51063"/>
    </source>
</evidence>
<keyword evidence="2" id="KW-0238">DNA-binding</keyword>
<dbReference type="InterPro" id="IPR018490">
    <property type="entry name" value="cNMP-bd_dom_sf"/>
</dbReference>
<dbReference type="AlphaFoldDB" id="A0AAD0YFL1"/>
<proteinExistence type="predicted"/>
<dbReference type="Pfam" id="PF00027">
    <property type="entry name" value="cNMP_binding"/>
    <property type="match status" value="1"/>
</dbReference>
<dbReference type="PANTHER" id="PTHR24567:SF74">
    <property type="entry name" value="HTH-TYPE TRANSCRIPTIONAL REGULATOR ARCR"/>
    <property type="match status" value="1"/>
</dbReference>
<dbReference type="GO" id="GO:0003700">
    <property type="term" value="F:DNA-binding transcription factor activity"/>
    <property type="evidence" value="ECO:0007669"/>
    <property type="project" value="TreeGrafter"/>
</dbReference>
<dbReference type="SUPFAM" id="SSF51206">
    <property type="entry name" value="cAMP-binding domain-like"/>
    <property type="match status" value="1"/>
</dbReference>
<dbReference type="EMBL" id="CP033912">
    <property type="protein sequence ID" value="AZA96153.1"/>
    <property type="molecule type" value="Genomic_DNA"/>
</dbReference>
<evidence type="ECO:0000256" key="2">
    <source>
        <dbReference type="ARBA" id="ARBA00023125"/>
    </source>
</evidence>
<dbReference type="InterPro" id="IPR000595">
    <property type="entry name" value="cNMP-bd_dom"/>
</dbReference>
<dbReference type="PRINTS" id="PR00034">
    <property type="entry name" value="HTHCRP"/>
</dbReference>
<dbReference type="Pfam" id="PF13545">
    <property type="entry name" value="HTH_Crp_2"/>
    <property type="match status" value="1"/>
</dbReference>
<dbReference type="InterPro" id="IPR050397">
    <property type="entry name" value="Env_Response_Regulators"/>
</dbReference>
<reference evidence="8 9" key="1">
    <citation type="submission" date="2018-11" db="EMBL/GenBank/DDBJ databases">
        <title>Proposal to divide the Flavobacteriaceae and reorganize its genera based on Amino Acid Identity values calculated from whole genome sequences.</title>
        <authorList>
            <person name="Nicholson A.C."/>
            <person name="Gulvik C.A."/>
            <person name="Whitney A.M."/>
            <person name="Humrighouse B.W."/>
            <person name="Bell M."/>
            <person name="Holmes B."/>
            <person name="Steigerwalt A.G."/>
            <person name="Villarma A."/>
            <person name="Sheth M."/>
            <person name="Batra D."/>
            <person name="Pryor J."/>
            <person name="Bernardet J.-F."/>
            <person name="Hugo C."/>
            <person name="Kampfer P."/>
            <person name="Newman J."/>
            <person name="McQuiston J.R."/>
        </authorList>
    </citation>
    <scope>NUCLEOTIDE SEQUENCE [LARGE SCALE GENOMIC DNA]</scope>
    <source>
        <strain evidence="6 8">G0207</strain>
        <strain evidence="7 9">H5143</strain>
    </source>
</reference>
<keyword evidence="1" id="KW-0805">Transcription regulation</keyword>
<evidence type="ECO:0000256" key="1">
    <source>
        <dbReference type="ARBA" id="ARBA00023015"/>
    </source>
</evidence>
<dbReference type="EMBL" id="CP033915">
    <property type="protein sequence ID" value="AZA87654.1"/>
    <property type="molecule type" value="Genomic_DNA"/>
</dbReference>
<keyword evidence="3" id="KW-0804">Transcription</keyword>
<evidence type="ECO:0000313" key="8">
    <source>
        <dbReference type="Proteomes" id="UP000274073"/>
    </source>
</evidence>
<dbReference type="CDD" id="cd00038">
    <property type="entry name" value="CAP_ED"/>
    <property type="match status" value="1"/>
</dbReference>
<evidence type="ECO:0000256" key="3">
    <source>
        <dbReference type="ARBA" id="ARBA00023163"/>
    </source>
</evidence>
<dbReference type="PROSITE" id="PS50042">
    <property type="entry name" value="CNMP_BINDING_3"/>
    <property type="match status" value="1"/>
</dbReference>
<dbReference type="Proteomes" id="UP000281741">
    <property type="component" value="Chromosome"/>
</dbReference>
<gene>
    <name evidence="6" type="ORF">EG349_13060</name>
    <name evidence="7" type="ORF">EG353_11520</name>
</gene>
<dbReference type="SMART" id="SM00419">
    <property type="entry name" value="HTH_CRP"/>
    <property type="match status" value="1"/>
</dbReference>
<dbReference type="InterPro" id="IPR014710">
    <property type="entry name" value="RmlC-like_jellyroll"/>
</dbReference>
<dbReference type="Gene3D" id="2.60.120.10">
    <property type="entry name" value="Jelly Rolls"/>
    <property type="match status" value="1"/>
</dbReference>
<dbReference type="SMART" id="SM00100">
    <property type="entry name" value="cNMP"/>
    <property type="match status" value="1"/>
</dbReference>
<feature type="domain" description="Cyclic nucleotide-binding" evidence="4">
    <location>
        <begin position="26"/>
        <end position="146"/>
    </location>
</feature>
<dbReference type="SUPFAM" id="SSF46785">
    <property type="entry name" value="Winged helix' DNA-binding domain"/>
    <property type="match status" value="1"/>
</dbReference>
<dbReference type="InterPro" id="IPR036390">
    <property type="entry name" value="WH_DNA-bd_sf"/>
</dbReference>
<dbReference type="GO" id="GO:0005829">
    <property type="term" value="C:cytosol"/>
    <property type="evidence" value="ECO:0007669"/>
    <property type="project" value="TreeGrafter"/>
</dbReference>
<dbReference type="PROSITE" id="PS51063">
    <property type="entry name" value="HTH_CRP_2"/>
    <property type="match status" value="1"/>
</dbReference>
<dbReference type="InterPro" id="IPR012318">
    <property type="entry name" value="HTH_CRP"/>
</dbReference>
<dbReference type="RefSeq" id="WP_123854772.1">
    <property type="nucleotide sequence ID" value="NZ_CP033912.1"/>
</dbReference>
<evidence type="ECO:0000313" key="6">
    <source>
        <dbReference type="EMBL" id="AZA87654.1"/>
    </source>
</evidence>
<evidence type="ECO:0000313" key="7">
    <source>
        <dbReference type="EMBL" id="AZA96153.1"/>
    </source>
</evidence>
<accession>A0AAD0YFL1</accession>
<name>A0AAD0YFL1_9FLAO</name>
<dbReference type="Gene3D" id="1.10.10.10">
    <property type="entry name" value="Winged helix-like DNA-binding domain superfamily/Winged helix DNA-binding domain"/>
    <property type="match status" value="1"/>
</dbReference>
<evidence type="ECO:0000313" key="9">
    <source>
        <dbReference type="Proteomes" id="UP000281741"/>
    </source>
</evidence>
<protein>
    <submittedName>
        <fullName evidence="6">Crp/Fnr family transcriptional regulator</fullName>
    </submittedName>
</protein>
<dbReference type="GO" id="GO:0003677">
    <property type="term" value="F:DNA binding"/>
    <property type="evidence" value="ECO:0007669"/>
    <property type="project" value="UniProtKB-KW"/>
</dbReference>
<dbReference type="InterPro" id="IPR036388">
    <property type="entry name" value="WH-like_DNA-bd_sf"/>
</dbReference>
<organism evidence="6 8">
    <name type="scientific">Chryseobacterium shandongense</name>
    <dbReference type="NCBI Taxonomy" id="1493872"/>
    <lineage>
        <taxon>Bacteria</taxon>
        <taxon>Pseudomonadati</taxon>
        <taxon>Bacteroidota</taxon>
        <taxon>Flavobacteriia</taxon>
        <taxon>Flavobacteriales</taxon>
        <taxon>Weeksellaceae</taxon>
        <taxon>Chryseobacterium group</taxon>
        <taxon>Chryseobacterium</taxon>
    </lineage>
</organism>
<dbReference type="Proteomes" id="UP000274073">
    <property type="component" value="Chromosome"/>
</dbReference>
<dbReference type="PANTHER" id="PTHR24567">
    <property type="entry name" value="CRP FAMILY TRANSCRIPTIONAL REGULATORY PROTEIN"/>
    <property type="match status" value="1"/>
</dbReference>
<evidence type="ECO:0000259" key="4">
    <source>
        <dbReference type="PROSITE" id="PS50042"/>
    </source>
</evidence>
<keyword evidence="9" id="KW-1185">Reference proteome</keyword>
<feature type="domain" description="HTH crp-type" evidence="5">
    <location>
        <begin position="160"/>
        <end position="232"/>
    </location>
</feature>
<sequence length="245" mass="27958">MENPPKNKIVDYNLPCEDCNSKIHSVFHSVNRISLQELFKHKICTIYKKGQYIFNEKGFPQGLFCITKGKVKLCVTGSDGKEQILRLANSGDIIGYTAMLAKERYHCSAVALEDSSICIIEKNFFLEFVQNHPELLLEFIKKMTGDLNVADEKIVSLSQKNVRERMAEALLFFKTTYGINEKDQTLNIVLTREEIASYVGTSMESAIRLLSEFNQEGIIKLTGKKIKILNISELIKKLNFTIKYD</sequence>